<comment type="caution">
    <text evidence="3">The sequence shown here is derived from an EMBL/GenBank/DDBJ whole genome shotgun (WGS) entry which is preliminary data.</text>
</comment>
<dbReference type="Proteomes" id="UP000286246">
    <property type="component" value="Unassembled WGS sequence"/>
</dbReference>
<dbReference type="EMBL" id="RAPY01000001">
    <property type="protein sequence ID" value="RKE56530.1"/>
    <property type="molecule type" value="Genomic_DNA"/>
</dbReference>
<dbReference type="CDD" id="cd01283">
    <property type="entry name" value="cytidine_deaminase"/>
    <property type="match status" value="1"/>
</dbReference>
<protein>
    <submittedName>
        <fullName evidence="3">Cytidine deaminase</fullName>
    </submittedName>
</protein>
<feature type="domain" description="CMP/dCMP-type deaminase" evidence="2">
    <location>
        <begin position="1"/>
        <end position="126"/>
    </location>
</feature>
<evidence type="ECO:0000313" key="4">
    <source>
        <dbReference type="Proteomes" id="UP000286246"/>
    </source>
</evidence>
<comment type="similarity">
    <text evidence="1">Belongs to the cytidine and deoxycytidylate deaminase family.</text>
</comment>
<reference evidence="3 4" key="1">
    <citation type="submission" date="2018-09" db="EMBL/GenBank/DDBJ databases">
        <title>Genomic Encyclopedia of Type Strains, Phase III (KMG-III): the genomes of soil and plant-associated and newly described type strains.</title>
        <authorList>
            <person name="Whitman W."/>
        </authorList>
    </citation>
    <scope>NUCLEOTIDE SEQUENCE [LARGE SCALE GENOMIC DNA]</scope>
    <source>
        <strain evidence="3 4">CECT 7938</strain>
    </source>
</reference>
<keyword evidence="4" id="KW-1185">Reference proteome</keyword>
<dbReference type="PROSITE" id="PS51747">
    <property type="entry name" value="CYT_DCMP_DEAMINASES_2"/>
    <property type="match status" value="1"/>
</dbReference>
<accession>A0A420BIK8</accession>
<dbReference type="GO" id="GO:0055086">
    <property type="term" value="P:nucleobase-containing small molecule metabolic process"/>
    <property type="evidence" value="ECO:0007669"/>
    <property type="project" value="UniProtKB-ARBA"/>
</dbReference>
<sequence>MTNKLKEIASGLAGTKTLNDFVEYAGVAAAIETVAGNIYTGISIDTACSMGFCAEHSAVAEMLKHHEFQVRAFVAVDAAGNAVPPCGRCRELISQLAKTNLDAIVEVKNGVFKSLKELLPFDWKEDLDRNW</sequence>
<dbReference type="InterPro" id="IPR050202">
    <property type="entry name" value="Cyt/Deoxycyt_deaminase"/>
</dbReference>
<name>A0A420BIK8_SPHD1</name>
<evidence type="ECO:0000259" key="2">
    <source>
        <dbReference type="PROSITE" id="PS51747"/>
    </source>
</evidence>
<dbReference type="AlphaFoldDB" id="A0A420BIK8"/>
<evidence type="ECO:0000313" key="3">
    <source>
        <dbReference type="EMBL" id="RKE56530.1"/>
    </source>
</evidence>
<proteinExistence type="inferred from homology"/>
<gene>
    <name evidence="3" type="ORF">DFQ12_1395</name>
</gene>
<dbReference type="GO" id="GO:0008270">
    <property type="term" value="F:zinc ion binding"/>
    <property type="evidence" value="ECO:0007669"/>
    <property type="project" value="TreeGrafter"/>
</dbReference>
<dbReference type="Gene3D" id="3.40.140.10">
    <property type="entry name" value="Cytidine Deaminase, domain 2"/>
    <property type="match status" value="1"/>
</dbReference>
<dbReference type="PANTHER" id="PTHR11644:SF2">
    <property type="entry name" value="CYTIDINE DEAMINASE"/>
    <property type="match status" value="1"/>
</dbReference>
<dbReference type="GO" id="GO:0072527">
    <property type="term" value="P:pyrimidine-containing compound metabolic process"/>
    <property type="evidence" value="ECO:0007669"/>
    <property type="project" value="UniProtKB-ARBA"/>
</dbReference>
<dbReference type="RefSeq" id="WP_120258190.1">
    <property type="nucleotide sequence ID" value="NZ_RAPY01000001.1"/>
</dbReference>
<organism evidence="3 4">
    <name type="scientific">Sphingobacterium detergens</name>
    <dbReference type="NCBI Taxonomy" id="1145106"/>
    <lineage>
        <taxon>Bacteria</taxon>
        <taxon>Pseudomonadati</taxon>
        <taxon>Bacteroidota</taxon>
        <taxon>Sphingobacteriia</taxon>
        <taxon>Sphingobacteriales</taxon>
        <taxon>Sphingobacteriaceae</taxon>
        <taxon>Sphingobacterium</taxon>
    </lineage>
</organism>
<dbReference type="InterPro" id="IPR002125">
    <property type="entry name" value="CMP_dCMP_dom"/>
</dbReference>
<dbReference type="OrthoDB" id="9799092at2"/>
<dbReference type="GO" id="GO:0004126">
    <property type="term" value="F:cytidine deaminase activity"/>
    <property type="evidence" value="ECO:0007669"/>
    <property type="project" value="TreeGrafter"/>
</dbReference>
<dbReference type="PANTHER" id="PTHR11644">
    <property type="entry name" value="CYTIDINE DEAMINASE"/>
    <property type="match status" value="1"/>
</dbReference>
<dbReference type="InterPro" id="IPR016193">
    <property type="entry name" value="Cytidine_deaminase-like"/>
</dbReference>
<dbReference type="SUPFAM" id="SSF53927">
    <property type="entry name" value="Cytidine deaminase-like"/>
    <property type="match status" value="1"/>
</dbReference>
<evidence type="ECO:0000256" key="1">
    <source>
        <dbReference type="ARBA" id="ARBA00006576"/>
    </source>
</evidence>
<dbReference type="GO" id="GO:0005829">
    <property type="term" value="C:cytosol"/>
    <property type="evidence" value="ECO:0007669"/>
    <property type="project" value="TreeGrafter"/>
</dbReference>